<protein>
    <submittedName>
        <fullName evidence="6">2OG-Fe(II) oxygenase</fullName>
    </submittedName>
</protein>
<dbReference type="GO" id="GO:0016705">
    <property type="term" value="F:oxidoreductase activity, acting on paired donors, with incorporation or reduction of molecular oxygen"/>
    <property type="evidence" value="ECO:0007669"/>
    <property type="project" value="InterPro"/>
</dbReference>
<dbReference type="InterPro" id="IPR006620">
    <property type="entry name" value="Pro_4_hyd_alph"/>
</dbReference>
<evidence type="ECO:0000313" key="6">
    <source>
        <dbReference type="EMBL" id="QXL86586.1"/>
    </source>
</evidence>
<evidence type="ECO:0000256" key="2">
    <source>
        <dbReference type="ARBA" id="ARBA00022964"/>
    </source>
</evidence>
<dbReference type="Proteomes" id="UP000693972">
    <property type="component" value="Unassembled WGS sequence"/>
</dbReference>
<gene>
    <name evidence="5" type="ORF">KUL25_14125</name>
    <name evidence="6" type="ORF">KUL25_14130</name>
</gene>
<dbReference type="AlphaFoldDB" id="A0A975YER5"/>
<keyword evidence="2" id="KW-0223">Dioxygenase</keyword>
<dbReference type="EMBL" id="JAIMBW010000001">
    <property type="protein sequence ID" value="MBY4893893.1"/>
    <property type="molecule type" value="Genomic_DNA"/>
</dbReference>
<dbReference type="GO" id="GO:0051213">
    <property type="term" value="F:dioxygenase activity"/>
    <property type="evidence" value="ECO:0007669"/>
    <property type="project" value="UniProtKB-KW"/>
</dbReference>
<organism evidence="6">
    <name type="scientific">Gymnodinialimonas phycosphaerae</name>
    <dbReference type="NCBI Taxonomy" id="2841589"/>
    <lineage>
        <taxon>Bacteria</taxon>
        <taxon>Pseudomonadati</taxon>
        <taxon>Pseudomonadota</taxon>
        <taxon>Alphaproteobacteria</taxon>
        <taxon>Rhodobacterales</taxon>
        <taxon>Paracoccaceae</taxon>
        <taxon>Gymnodinialimonas</taxon>
    </lineage>
</organism>
<accession>A0A975YER5</accession>
<name>A0A975YER5_9RHOB</name>
<evidence type="ECO:0000313" key="7">
    <source>
        <dbReference type="Proteomes" id="UP000693972"/>
    </source>
</evidence>
<dbReference type="Gene3D" id="2.60.120.620">
    <property type="entry name" value="q2cbj1_9rhob like domain"/>
    <property type="match status" value="1"/>
</dbReference>
<comment type="cofactor">
    <cofactor evidence="1">
        <name>L-ascorbate</name>
        <dbReference type="ChEBI" id="CHEBI:38290"/>
    </cofactor>
</comment>
<dbReference type="EMBL" id="CP078073">
    <property type="protein sequence ID" value="QXL86586.1"/>
    <property type="molecule type" value="Genomic_DNA"/>
</dbReference>
<dbReference type="GO" id="GO:0005506">
    <property type="term" value="F:iron ion binding"/>
    <property type="evidence" value="ECO:0007669"/>
    <property type="project" value="InterPro"/>
</dbReference>
<keyword evidence="3" id="KW-0560">Oxidoreductase</keyword>
<reference evidence="6 7" key="1">
    <citation type="submission" date="2021-07" db="EMBL/GenBank/DDBJ databases">
        <title>Karlodiniumbacter phycospheric gen. nov., sp. nov., a phycosphere bacterium isolated from karlodinium veneficum.</title>
        <authorList>
            <person name="Peng Y."/>
            <person name="Jiang L."/>
            <person name="Lee J."/>
        </authorList>
    </citation>
    <scope>NUCLEOTIDE SEQUENCE</scope>
    <source>
        <strain evidence="6 7">N5</strain>
    </source>
</reference>
<dbReference type="RefSeq" id="WP_257893530.1">
    <property type="nucleotide sequence ID" value="NZ_JAIMBW010000001.1"/>
</dbReference>
<dbReference type="Pfam" id="PF13640">
    <property type="entry name" value="2OG-FeII_Oxy_3"/>
    <property type="match status" value="1"/>
</dbReference>
<evidence type="ECO:0000256" key="1">
    <source>
        <dbReference type="ARBA" id="ARBA00001961"/>
    </source>
</evidence>
<evidence type="ECO:0000313" key="5">
    <source>
        <dbReference type="EMBL" id="MBY4893893.1"/>
    </source>
</evidence>
<proteinExistence type="predicted"/>
<feature type="domain" description="Prolyl 4-hydroxylase alpha subunit" evidence="4">
    <location>
        <begin position="8"/>
        <end position="199"/>
    </location>
</feature>
<evidence type="ECO:0000256" key="3">
    <source>
        <dbReference type="ARBA" id="ARBA00023002"/>
    </source>
</evidence>
<dbReference type="SMART" id="SM00702">
    <property type="entry name" value="P4Hc"/>
    <property type="match status" value="1"/>
</dbReference>
<dbReference type="InterPro" id="IPR044862">
    <property type="entry name" value="Pro_4_hyd_alph_FE2OG_OXY"/>
</dbReference>
<keyword evidence="7" id="KW-1185">Reference proteome</keyword>
<sequence>MSEAQYLSKHYYTQDFLPPAFNRAILDSLSEGISAFEDATVFSHDHGGGGHVLSDNRVAKTATLQPEIRKQFKGAIRAILPEVVPQIGLAMRDDFSFEIGAALHQDGGFFKRHIDTRTKMPDETDRYISAVYYMCRMPQRFTGGQFRLHSLIGGGYQDFEATNNALMVFPSFAPHEVLPISVPSGRAEDGRFSINCWVRIPRPGA</sequence>
<dbReference type="GO" id="GO:0031418">
    <property type="term" value="F:L-ascorbic acid binding"/>
    <property type="evidence" value="ECO:0007669"/>
    <property type="project" value="InterPro"/>
</dbReference>
<evidence type="ECO:0000259" key="4">
    <source>
        <dbReference type="SMART" id="SM00702"/>
    </source>
</evidence>